<comment type="caution">
    <text evidence="7">The sequence shown here is derived from an EMBL/GenBank/DDBJ whole genome shotgun (WGS) entry which is preliminary data.</text>
</comment>
<dbReference type="Proteomes" id="UP001190700">
    <property type="component" value="Unassembled WGS sequence"/>
</dbReference>
<gene>
    <name evidence="7" type="ORF">CYMTET_21012</name>
</gene>
<dbReference type="InterPro" id="IPR024195">
    <property type="entry name" value="NUDIX_hydrolase_YfcD_pred"/>
</dbReference>
<evidence type="ECO:0000313" key="8">
    <source>
        <dbReference type="Proteomes" id="UP001190700"/>
    </source>
</evidence>
<evidence type="ECO:0000313" key="7">
    <source>
        <dbReference type="EMBL" id="KAK3270592.1"/>
    </source>
</evidence>
<dbReference type="InterPro" id="IPR015797">
    <property type="entry name" value="NUDIX_hydrolase-like_dom_sf"/>
</dbReference>
<name>A0AAE0G2V2_9CHLO</name>
<dbReference type="AlphaFoldDB" id="A0AAE0G2V2"/>
<dbReference type="InterPro" id="IPR000086">
    <property type="entry name" value="NUDIX_hydrolase_dom"/>
</dbReference>
<evidence type="ECO:0000256" key="2">
    <source>
        <dbReference type="ARBA" id="ARBA00003951"/>
    </source>
</evidence>
<accession>A0AAE0G2V2</accession>
<evidence type="ECO:0000256" key="3">
    <source>
        <dbReference type="ARBA" id="ARBA00022723"/>
    </source>
</evidence>
<comment type="function">
    <text evidence="2">Catalyzes the 1,3-allylic rearrangement of the homoallylic substrate isopentenyl (IPP) to its highly electrophilic allylic isomer, dimethylallyl diphosphate (DMAPP).</text>
</comment>
<proteinExistence type="predicted"/>
<dbReference type="Pfam" id="PF00293">
    <property type="entry name" value="NUDIX"/>
    <property type="match status" value="1"/>
</dbReference>
<dbReference type="EMBL" id="LGRX02010298">
    <property type="protein sequence ID" value="KAK3270592.1"/>
    <property type="molecule type" value="Genomic_DNA"/>
</dbReference>
<dbReference type="PANTHER" id="PTHR10885">
    <property type="entry name" value="ISOPENTENYL-DIPHOSPHATE DELTA-ISOMERASE"/>
    <property type="match status" value="1"/>
</dbReference>
<evidence type="ECO:0000256" key="4">
    <source>
        <dbReference type="ARBA" id="ARBA00022801"/>
    </source>
</evidence>
<feature type="domain" description="Nudix hydrolase" evidence="6">
    <location>
        <begin position="41"/>
        <end position="170"/>
    </location>
</feature>
<keyword evidence="3" id="KW-0479">Metal-binding</keyword>
<keyword evidence="8" id="KW-1185">Reference proteome</keyword>
<protein>
    <recommendedName>
        <fullName evidence="6">Nudix hydrolase domain-containing protein</fullName>
    </recommendedName>
</protein>
<dbReference type="PROSITE" id="PS51462">
    <property type="entry name" value="NUDIX"/>
    <property type="match status" value="1"/>
</dbReference>
<evidence type="ECO:0000256" key="1">
    <source>
        <dbReference type="ARBA" id="ARBA00001946"/>
    </source>
</evidence>
<reference evidence="7 8" key="1">
    <citation type="journal article" date="2015" name="Genome Biol. Evol.">
        <title>Comparative Genomics of a Bacterivorous Green Alga Reveals Evolutionary Causalities and Consequences of Phago-Mixotrophic Mode of Nutrition.</title>
        <authorList>
            <person name="Burns J.A."/>
            <person name="Paasch A."/>
            <person name="Narechania A."/>
            <person name="Kim E."/>
        </authorList>
    </citation>
    <scope>NUCLEOTIDE SEQUENCE [LARGE SCALE GENOMIC DNA]</scope>
    <source>
        <strain evidence="7 8">PLY_AMNH</strain>
    </source>
</reference>
<keyword evidence="4" id="KW-0378">Hydrolase</keyword>
<keyword evidence="5" id="KW-0460">Magnesium</keyword>
<dbReference type="SUPFAM" id="SSF55811">
    <property type="entry name" value="Nudix"/>
    <property type="match status" value="1"/>
</dbReference>
<dbReference type="PANTHER" id="PTHR10885:SF0">
    <property type="entry name" value="ISOPENTENYL-DIPHOSPHATE DELTA-ISOMERASE"/>
    <property type="match status" value="1"/>
</dbReference>
<organism evidence="7 8">
    <name type="scientific">Cymbomonas tetramitiformis</name>
    <dbReference type="NCBI Taxonomy" id="36881"/>
    <lineage>
        <taxon>Eukaryota</taxon>
        <taxon>Viridiplantae</taxon>
        <taxon>Chlorophyta</taxon>
        <taxon>Pyramimonadophyceae</taxon>
        <taxon>Pyramimonadales</taxon>
        <taxon>Pyramimonadaceae</taxon>
        <taxon>Cymbomonas</taxon>
    </lineage>
</organism>
<evidence type="ECO:0000259" key="6">
    <source>
        <dbReference type="PROSITE" id="PS51462"/>
    </source>
</evidence>
<evidence type="ECO:0000256" key="5">
    <source>
        <dbReference type="ARBA" id="ARBA00022842"/>
    </source>
</evidence>
<dbReference type="CDD" id="cd04697">
    <property type="entry name" value="NUDIX_Hydrolase"/>
    <property type="match status" value="1"/>
</dbReference>
<dbReference type="PIRSF" id="PIRSF017340">
    <property type="entry name" value="Nudix_hydro"/>
    <property type="match status" value="1"/>
</dbReference>
<dbReference type="Gene3D" id="3.90.79.10">
    <property type="entry name" value="Nucleoside Triphosphate Pyrophosphohydrolase"/>
    <property type="match status" value="1"/>
</dbReference>
<dbReference type="GO" id="GO:0046872">
    <property type="term" value="F:metal ion binding"/>
    <property type="evidence" value="ECO:0007669"/>
    <property type="project" value="UniProtKB-KW"/>
</dbReference>
<comment type="cofactor">
    <cofactor evidence="1">
        <name>Mg(2+)</name>
        <dbReference type="ChEBI" id="CHEBI:18420"/>
    </cofactor>
</comment>
<dbReference type="GO" id="GO:0016817">
    <property type="term" value="F:hydrolase activity, acting on acid anhydrides"/>
    <property type="evidence" value="ECO:0007669"/>
    <property type="project" value="InterPro"/>
</dbReference>
<sequence>MKALSDKTNPVQKTDELVDIVDEGNNVIQSATRAEMRARNAIHRCSFVLVFNSKGKLFVQKRVSWKETYPSHFDPCPGGVVGAGESYEDNARREAEEEMGVHGVPLHPLFDFFFEDSITRLWGSMFFCVYDGTMVLQKEEVESGEFMDLESVKHLILHEPCCPDSKAGFETFIEEHYNDQFKILLEESGAG</sequence>